<sequence>MSVLRKADLDAFVERGFCVLPGAFDAWRASAARARVWRRMEEKAGIREDDPATWPEVYDIEERLAVPEVLDCFTDRLVAAVEELIGEGRWRGIRGWGFWPVNFSYGARLPYAVPPSGWHIDGNWFRHTIDAQHQGLLLIGLFSDVAPRGGGTLVSEGSHRRTAQVLGEHPGGLTHLELFEEVLAEPIGNFHELTGEAGDVVLAHPFLFHSRGYKHGGPPRFISNTEAGLVAPLRLRGPDLSVLERSVRSALTGPPPHFDAPQRCSF</sequence>
<dbReference type="Gene3D" id="2.60.120.620">
    <property type="entry name" value="q2cbj1_9rhob like domain"/>
    <property type="match status" value="1"/>
</dbReference>
<evidence type="ECO:0000313" key="2">
    <source>
        <dbReference type="Proteomes" id="UP001225356"/>
    </source>
</evidence>
<dbReference type="EMBL" id="JAUSQU010000001">
    <property type="protein sequence ID" value="MDP9847465.1"/>
    <property type="molecule type" value="Genomic_DNA"/>
</dbReference>
<keyword evidence="2" id="KW-1185">Reference proteome</keyword>
<organism evidence="1 2">
    <name type="scientific">Streptosporangium lutulentum</name>
    <dbReference type="NCBI Taxonomy" id="1461250"/>
    <lineage>
        <taxon>Bacteria</taxon>
        <taxon>Bacillati</taxon>
        <taxon>Actinomycetota</taxon>
        <taxon>Actinomycetes</taxon>
        <taxon>Streptosporangiales</taxon>
        <taxon>Streptosporangiaceae</taxon>
        <taxon>Streptosporangium</taxon>
    </lineage>
</organism>
<reference evidence="1 2" key="1">
    <citation type="submission" date="2023-07" db="EMBL/GenBank/DDBJ databases">
        <title>Sequencing the genomes of 1000 actinobacteria strains.</title>
        <authorList>
            <person name="Klenk H.-P."/>
        </authorList>
    </citation>
    <scope>NUCLEOTIDE SEQUENCE [LARGE SCALE GENOMIC DNA]</scope>
    <source>
        <strain evidence="1 2">DSM 46740</strain>
    </source>
</reference>
<accession>A0ABT9QL44</accession>
<dbReference type="RefSeq" id="WP_307564552.1">
    <property type="nucleotide sequence ID" value="NZ_JAUSQU010000001.1"/>
</dbReference>
<gene>
    <name evidence="1" type="ORF">J2853_006676</name>
</gene>
<evidence type="ECO:0000313" key="1">
    <source>
        <dbReference type="EMBL" id="MDP9847465.1"/>
    </source>
</evidence>
<protein>
    <recommendedName>
        <fullName evidence="3">Phytanoyl-CoA dioxygenase (PhyH)</fullName>
    </recommendedName>
</protein>
<evidence type="ECO:0008006" key="3">
    <source>
        <dbReference type="Google" id="ProtNLM"/>
    </source>
</evidence>
<name>A0ABT9QL44_9ACTN</name>
<dbReference type="Proteomes" id="UP001225356">
    <property type="component" value="Unassembled WGS sequence"/>
</dbReference>
<dbReference type="SUPFAM" id="SSF51197">
    <property type="entry name" value="Clavaminate synthase-like"/>
    <property type="match status" value="1"/>
</dbReference>
<proteinExistence type="predicted"/>
<comment type="caution">
    <text evidence="1">The sequence shown here is derived from an EMBL/GenBank/DDBJ whole genome shotgun (WGS) entry which is preliminary data.</text>
</comment>